<evidence type="ECO:0000313" key="2">
    <source>
        <dbReference type="EMBL" id="KAF7996705.1"/>
    </source>
</evidence>
<comment type="caution">
    <text evidence="2">The sequence shown here is derived from an EMBL/GenBank/DDBJ whole genome shotgun (WGS) entry which is preliminary data.</text>
</comment>
<dbReference type="AlphaFoldDB" id="A0A834XZU7"/>
<dbReference type="EMBL" id="JACMRX010000001">
    <property type="protein sequence ID" value="KAF7996705.1"/>
    <property type="molecule type" value="Genomic_DNA"/>
</dbReference>
<name>A0A834XZU7_APHGI</name>
<protein>
    <submittedName>
        <fullName evidence="2">Uncharacterized protein</fullName>
    </submittedName>
</protein>
<reference evidence="2 3" key="1">
    <citation type="submission" date="2020-08" db="EMBL/GenBank/DDBJ databases">
        <title>Aphidius gifuensis genome sequencing and assembly.</title>
        <authorList>
            <person name="Du Z."/>
        </authorList>
    </citation>
    <scope>NUCLEOTIDE SEQUENCE [LARGE SCALE GENOMIC DNA]</scope>
    <source>
        <strain evidence="2">YNYX2018</strain>
        <tissue evidence="2">Adults</tissue>
    </source>
</reference>
<evidence type="ECO:0000256" key="1">
    <source>
        <dbReference type="SAM" id="Phobius"/>
    </source>
</evidence>
<keyword evidence="1" id="KW-0812">Transmembrane</keyword>
<organism evidence="2 3">
    <name type="scientific">Aphidius gifuensis</name>
    <name type="common">Parasitoid wasp</name>
    <dbReference type="NCBI Taxonomy" id="684658"/>
    <lineage>
        <taxon>Eukaryota</taxon>
        <taxon>Metazoa</taxon>
        <taxon>Ecdysozoa</taxon>
        <taxon>Arthropoda</taxon>
        <taxon>Hexapoda</taxon>
        <taxon>Insecta</taxon>
        <taxon>Pterygota</taxon>
        <taxon>Neoptera</taxon>
        <taxon>Endopterygota</taxon>
        <taxon>Hymenoptera</taxon>
        <taxon>Apocrita</taxon>
        <taxon>Ichneumonoidea</taxon>
        <taxon>Braconidae</taxon>
        <taxon>Aphidiinae</taxon>
        <taxon>Aphidius</taxon>
    </lineage>
</organism>
<proteinExistence type="predicted"/>
<sequence length="130" mass="15222">MGNTTARDNNKEEDQEAILNTPKKSKTYWKYKCTFYMFLVILKCWVLYSVSQRSSNVPTFTIHDDDLRRSNEAYQNIYTNYAQYTARNKEMLNFIDEKLYDNSKIGSLGSTNENLLMKKLSSLNDGDDNK</sequence>
<keyword evidence="1" id="KW-0472">Membrane</keyword>
<keyword evidence="1" id="KW-1133">Transmembrane helix</keyword>
<keyword evidence="3" id="KW-1185">Reference proteome</keyword>
<dbReference type="Proteomes" id="UP000639338">
    <property type="component" value="Unassembled WGS sequence"/>
</dbReference>
<gene>
    <name evidence="2" type="ORF">HCN44_002351</name>
</gene>
<accession>A0A834XZU7</accession>
<feature type="transmembrane region" description="Helical" evidence="1">
    <location>
        <begin position="33"/>
        <end position="51"/>
    </location>
</feature>
<evidence type="ECO:0000313" key="3">
    <source>
        <dbReference type="Proteomes" id="UP000639338"/>
    </source>
</evidence>